<proteinExistence type="predicted"/>
<dbReference type="AlphaFoldDB" id="A0AA39QE38"/>
<keyword evidence="4" id="KW-1185">Reference proteome</keyword>
<feature type="region of interest" description="Disordered" evidence="2">
    <location>
        <begin position="377"/>
        <end position="417"/>
    </location>
</feature>
<feature type="compositionally biased region" description="Polar residues" evidence="2">
    <location>
        <begin position="45"/>
        <end position="58"/>
    </location>
</feature>
<name>A0AA39QE38_9AGAR</name>
<gene>
    <name evidence="3" type="ORF">EDD18DRAFT_1148877</name>
</gene>
<comment type="caution">
    <text evidence="3">The sequence shown here is derived from an EMBL/GenBank/DDBJ whole genome shotgun (WGS) entry which is preliminary data.</text>
</comment>
<feature type="region of interest" description="Disordered" evidence="2">
    <location>
        <begin position="326"/>
        <end position="348"/>
    </location>
</feature>
<dbReference type="EMBL" id="JAUEPU010000008">
    <property type="protein sequence ID" value="KAK0500196.1"/>
    <property type="molecule type" value="Genomic_DNA"/>
</dbReference>
<feature type="compositionally biased region" description="Basic and acidic residues" evidence="2">
    <location>
        <begin position="59"/>
        <end position="68"/>
    </location>
</feature>
<accession>A0AA39QE38</accession>
<organism evidence="3 4">
    <name type="scientific">Armillaria luteobubalina</name>
    <dbReference type="NCBI Taxonomy" id="153913"/>
    <lineage>
        <taxon>Eukaryota</taxon>
        <taxon>Fungi</taxon>
        <taxon>Dikarya</taxon>
        <taxon>Basidiomycota</taxon>
        <taxon>Agaricomycotina</taxon>
        <taxon>Agaricomycetes</taxon>
        <taxon>Agaricomycetidae</taxon>
        <taxon>Agaricales</taxon>
        <taxon>Marasmiineae</taxon>
        <taxon>Physalacriaceae</taxon>
        <taxon>Armillaria</taxon>
    </lineage>
</organism>
<dbReference type="Proteomes" id="UP001175228">
    <property type="component" value="Unassembled WGS sequence"/>
</dbReference>
<protein>
    <submittedName>
        <fullName evidence="3">Uncharacterized protein</fullName>
    </submittedName>
</protein>
<keyword evidence="1" id="KW-0175">Coiled coil</keyword>
<sequence length="417" mass="47553">MEVTKDLSPDEWPDDFKLASMVLDLFEKRTTQSLVLNDQPPLTRLKTSNLSQPTSTHKGTADDKQQRREGALAIPMSNLKVAKGTRMLDGRGYSQRGALRERLLPGNPQDTESKFIERKYGGMERIRLLTQASWKMLRKEQSQGLDDDYFSRIVQVEKRLEAVKSLTESGWKMCEEQSQGEDDDDISRITQVEERLEETKRDEMRLCPFLKVPEGVEIASFKEHKEVGILKETAEILEAEVARKTWDEEQGKGVDDDDVNMIEGVKKRLEELERKILEAQAAWKTWGEEQNQGDDDDGVSMIAQAKKSLKETERKTRQMLEGMKERMAKETERVSSSPLAQTSPPTNRPIPFEHSVRIVIVRAISVMRQEQFVMLQKQSADTGVVEEKYSDGEEEEEEEATVLGAGVEKISRQTTAT</sequence>
<evidence type="ECO:0000313" key="3">
    <source>
        <dbReference type="EMBL" id="KAK0500196.1"/>
    </source>
</evidence>
<feature type="compositionally biased region" description="Polar residues" evidence="2">
    <location>
        <begin position="334"/>
        <end position="345"/>
    </location>
</feature>
<feature type="coiled-coil region" evidence="1">
    <location>
        <begin position="262"/>
        <end position="326"/>
    </location>
</feature>
<feature type="region of interest" description="Disordered" evidence="2">
    <location>
        <begin position="39"/>
        <end position="68"/>
    </location>
</feature>
<evidence type="ECO:0000256" key="1">
    <source>
        <dbReference type="SAM" id="Coils"/>
    </source>
</evidence>
<evidence type="ECO:0000313" key="4">
    <source>
        <dbReference type="Proteomes" id="UP001175228"/>
    </source>
</evidence>
<reference evidence="3" key="1">
    <citation type="submission" date="2023-06" db="EMBL/GenBank/DDBJ databases">
        <authorList>
            <consortium name="Lawrence Berkeley National Laboratory"/>
            <person name="Ahrendt S."/>
            <person name="Sahu N."/>
            <person name="Indic B."/>
            <person name="Wong-Bajracharya J."/>
            <person name="Merenyi Z."/>
            <person name="Ke H.-M."/>
            <person name="Monk M."/>
            <person name="Kocsube S."/>
            <person name="Drula E."/>
            <person name="Lipzen A."/>
            <person name="Balint B."/>
            <person name="Henrissat B."/>
            <person name="Andreopoulos B."/>
            <person name="Martin F.M."/>
            <person name="Harder C.B."/>
            <person name="Rigling D."/>
            <person name="Ford K.L."/>
            <person name="Foster G.D."/>
            <person name="Pangilinan J."/>
            <person name="Papanicolaou A."/>
            <person name="Barry K."/>
            <person name="LaButti K."/>
            <person name="Viragh M."/>
            <person name="Koriabine M."/>
            <person name="Yan M."/>
            <person name="Riley R."/>
            <person name="Champramary S."/>
            <person name="Plett K.L."/>
            <person name="Tsai I.J."/>
            <person name="Slot J."/>
            <person name="Sipos G."/>
            <person name="Plett J."/>
            <person name="Nagy L.G."/>
            <person name="Grigoriev I.V."/>
        </authorList>
    </citation>
    <scope>NUCLEOTIDE SEQUENCE</scope>
    <source>
        <strain evidence="3">HWK02</strain>
    </source>
</reference>
<evidence type="ECO:0000256" key="2">
    <source>
        <dbReference type="SAM" id="MobiDB-lite"/>
    </source>
</evidence>